<reference evidence="4 5" key="1">
    <citation type="submission" date="2016-03" db="EMBL/GenBank/DDBJ databases">
        <authorList>
            <person name="Ploux O."/>
        </authorList>
    </citation>
    <scope>NUCLEOTIDE SEQUENCE [LARGE SCALE GENOMIC DNA]</scope>
    <source>
        <strain evidence="4 5">UAMH 11012</strain>
    </source>
</reference>
<evidence type="ECO:0000313" key="5">
    <source>
        <dbReference type="Proteomes" id="UP000184330"/>
    </source>
</evidence>
<accession>A0A1L7X8J3</accession>
<feature type="domain" description="NAD-dependent epimerase/dehydratase" evidence="3">
    <location>
        <begin position="11"/>
        <end position="262"/>
    </location>
</feature>
<dbReference type="Pfam" id="PF01370">
    <property type="entry name" value="Epimerase"/>
    <property type="match status" value="1"/>
</dbReference>
<name>A0A1L7X8J3_9HELO</name>
<keyword evidence="5" id="KW-1185">Reference proteome</keyword>
<dbReference type="GO" id="GO:0016616">
    <property type="term" value="F:oxidoreductase activity, acting on the CH-OH group of donors, NAD or NADP as acceptor"/>
    <property type="evidence" value="ECO:0007669"/>
    <property type="project" value="TreeGrafter"/>
</dbReference>
<dbReference type="AlphaFoldDB" id="A0A1L7X8J3"/>
<sequence length="348" mass="37138">MSLPTPKNQTVLISGVNGYIASVTAKAFLEAGYSVRGTSRSKTSSEGLLKALHDYVEAGRLEIVELPDITVDGAFDKSVKGVHAIAHMASPVSFFFTDPDPVLKAALHGTNSILASALKTPTVKHVVLTSSIAAIMSTKEPPYIFTEKDWNNESLAEIERLGKETPGSHIYRGSKVASETAFWKFREANKPSFSMTAINPAFVYGPPAVLPEDPEKIAETVKPIYDILAGKPLPPPLGGSGSSVDVRDVAALMVLGVSNGTALDGERIIAAAGIGGMQQIADILNESGRYEGRGIEKGEPGKGYEAGFGFPKEGSRIDSSKGRNVLGREWIGFRESVLDAAKVFERYL</sequence>
<evidence type="ECO:0000313" key="4">
    <source>
        <dbReference type="EMBL" id="CZR61343.1"/>
    </source>
</evidence>
<dbReference type="PANTHER" id="PTHR10366">
    <property type="entry name" value="NAD DEPENDENT EPIMERASE/DEHYDRATASE"/>
    <property type="match status" value="1"/>
</dbReference>
<dbReference type="SUPFAM" id="SSF51735">
    <property type="entry name" value="NAD(P)-binding Rossmann-fold domains"/>
    <property type="match status" value="1"/>
</dbReference>
<dbReference type="STRING" id="576137.A0A1L7X8J3"/>
<organism evidence="4 5">
    <name type="scientific">Phialocephala subalpina</name>
    <dbReference type="NCBI Taxonomy" id="576137"/>
    <lineage>
        <taxon>Eukaryota</taxon>
        <taxon>Fungi</taxon>
        <taxon>Dikarya</taxon>
        <taxon>Ascomycota</taxon>
        <taxon>Pezizomycotina</taxon>
        <taxon>Leotiomycetes</taxon>
        <taxon>Helotiales</taxon>
        <taxon>Mollisiaceae</taxon>
        <taxon>Phialocephala</taxon>
        <taxon>Phialocephala fortinii species complex</taxon>
    </lineage>
</organism>
<comment type="similarity">
    <text evidence="2">Belongs to the NAD(P)-dependent epimerase/dehydratase family. Dihydroflavonol-4-reductase subfamily.</text>
</comment>
<gene>
    <name evidence="4" type="ORF">PAC_11239</name>
</gene>
<dbReference type="EMBL" id="FJOG01000018">
    <property type="protein sequence ID" value="CZR61343.1"/>
    <property type="molecule type" value="Genomic_DNA"/>
</dbReference>
<dbReference type="InterPro" id="IPR036291">
    <property type="entry name" value="NAD(P)-bd_dom_sf"/>
</dbReference>
<evidence type="ECO:0000256" key="1">
    <source>
        <dbReference type="ARBA" id="ARBA00023002"/>
    </source>
</evidence>
<dbReference type="InterPro" id="IPR050425">
    <property type="entry name" value="NAD(P)_dehydrat-like"/>
</dbReference>
<evidence type="ECO:0000259" key="3">
    <source>
        <dbReference type="Pfam" id="PF01370"/>
    </source>
</evidence>
<dbReference type="PANTHER" id="PTHR10366:SF564">
    <property type="entry name" value="STEROL-4-ALPHA-CARBOXYLATE 3-DEHYDROGENASE, DECARBOXYLATING"/>
    <property type="match status" value="1"/>
</dbReference>
<dbReference type="InterPro" id="IPR001509">
    <property type="entry name" value="Epimerase_deHydtase"/>
</dbReference>
<keyword evidence="1" id="KW-0560">Oxidoreductase</keyword>
<dbReference type="Gene3D" id="3.40.50.720">
    <property type="entry name" value="NAD(P)-binding Rossmann-like Domain"/>
    <property type="match status" value="1"/>
</dbReference>
<dbReference type="OrthoDB" id="2735536at2759"/>
<dbReference type="Proteomes" id="UP000184330">
    <property type="component" value="Unassembled WGS sequence"/>
</dbReference>
<evidence type="ECO:0000256" key="2">
    <source>
        <dbReference type="ARBA" id="ARBA00023445"/>
    </source>
</evidence>
<proteinExistence type="inferred from homology"/>
<protein>
    <submittedName>
        <fullName evidence="4">Related to V.vinifera dihydroflavonol 4-reductase</fullName>
    </submittedName>
</protein>